<dbReference type="Proteomes" id="UP000317178">
    <property type="component" value="Chromosome"/>
</dbReference>
<evidence type="ECO:0000313" key="4">
    <source>
        <dbReference type="Proteomes" id="UP000317178"/>
    </source>
</evidence>
<keyword evidence="1" id="KW-0547">Nucleotide-binding</keyword>
<sequence length="317" mass="35889">MLLILTNSQDATADYLVPLLIDAGIPLKRLDTDTLLTDTTIAYRNGEPLLSTGPYELSPLDVVNIWYRRPEQLNNVKFSDSPEDRFALEEWAEAIEGFLAHVPTCRWMNHPSANVQASHKLEQLTTARSLGFYIPDTLVTQESAEAKKFFEQHKGQVIVKPMSGGYIEREGHNDSLIYTCRVENHHLEASSDLVNCPTLFQQFLRKRSDVRITIVDAAIHAVELYAMDSTGAQRCDIRRNNMSDVEYTQIELPKSVASSLRNLVTHYGLRFAAIDMAVDFDGKWHFLEVNPNGQWAWLDLSAGTTISNSFIRSFSHE</sequence>
<reference evidence="3 4" key="1">
    <citation type="submission" date="2019-02" db="EMBL/GenBank/DDBJ databases">
        <title>Deep-cultivation of Planctomycetes and their phenomic and genomic characterization uncovers novel biology.</title>
        <authorList>
            <person name="Wiegand S."/>
            <person name="Jogler M."/>
            <person name="Boedeker C."/>
            <person name="Pinto D."/>
            <person name="Vollmers J."/>
            <person name="Rivas-Marin E."/>
            <person name="Kohn T."/>
            <person name="Peeters S.H."/>
            <person name="Heuer A."/>
            <person name="Rast P."/>
            <person name="Oberbeckmann S."/>
            <person name="Bunk B."/>
            <person name="Jeske O."/>
            <person name="Meyerdierks A."/>
            <person name="Storesund J.E."/>
            <person name="Kallscheuer N."/>
            <person name="Luecker S."/>
            <person name="Lage O.M."/>
            <person name="Pohl T."/>
            <person name="Merkel B.J."/>
            <person name="Hornburger P."/>
            <person name="Mueller R.-W."/>
            <person name="Bruemmer F."/>
            <person name="Labrenz M."/>
            <person name="Spormann A.M."/>
            <person name="Op den Camp H."/>
            <person name="Overmann J."/>
            <person name="Amann R."/>
            <person name="Jetten M.S.M."/>
            <person name="Mascher T."/>
            <person name="Medema M.H."/>
            <person name="Devos D.P."/>
            <person name="Kaster A.-K."/>
            <person name="Ovreas L."/>
            <person name="Rohde M."/>
            <person name="Galperin M.Y."/>
            <person name="Jogler C."/>
        </authorList>
    </citation>
    <scope>NUCLEOTIDE SEQUENCE [LARGE SCALE GENOMIC DNA]</scope>
    <source>
        <strain evidence="3 4">Pla110</strain>
    </source>
</reference>
<dbReference type="GO" id="GO:0046872">
    <property type="term" value="F:metal ion binding"/>
    <property type="evidence" value="ECO:0007669"/>
    <property type="project" value="InterPro"/>
</dbReference>
<dbReference type="GO" id="GO:0009432">
    <property type="term" value="P:SOS response"/>
    <property type="evidence" value="ECO:0007669"/>
    <property type="project" value="TreeGrafter"/>
</dbReference>
<keyword evidence="1" id="KW-0067">ATP-binding</keyword>
<evidence type="ECO:0000259" key="2">
    <source>
        <dbReference type="PROSITE" id="PS50975"/>
    </source>
</evidence>
<feature type="domain" description="ATP-grasp" evidence="2">
    <location>
        <begin position="124"/>
        <end position="315"/>
    </location>
</feature>
<dbReference type="Pfam" id="PF02955">
    <property type="entry name" value="GSH-S_ATP"/>
    <property type="match status" value="1"/>
</dbReference>
<dbReference type="EMBL" id="CP036281">
    <property type="protein sequence ID" value="QDU80501.1"/>
    <property type="molecule type" value="Genomic_DNA"/>
</dbReference>
<evidence type="ECO:0000313" key="3">
    <source>
        <dbReference type="EMBL" id="QDU80501.1"/>
    </source>
</evidence>
<dbReference type="AlphaFoldDB" id="A0A518CMP9"/>
<organism evidence="3 4">
    <name type="scientific">Polystyrenella longa</name>
    <dbReference type="NCBI Taxonomy" id="2528007"/>
    <lineage>
        <taxon>Bacteria</taxon>
        <taxon>Pseudomonadati</taxon>
        <taxon>Planctomycetota</taxon>
        <taxon>Planctomycetia</taxon>
        <taxon>Planctomycetales</taxon>
        <taxon>Planctomycetaceae</taxon>
        <taxon>Polystyrenella</taxon>
    </lineage>
</organism>
<dbReference type="GO" id="GO:0005524">
    <property type="term" value="F:ATP binding"/>
    <property type="evidence" value="ECO:0007669"/>
    <property type="project" value="UniProtKB-UniRule"/>
</dbReference>
<dbReference type="PANTHER" id="PTHR21621:SF0">
    <property type="entry name" value="BETA-CITRYLGLUTAMATE SYNTHASE B-RELATED"/>
    <property type="match status" value="1"/>
</dbReference>
<proteinExistence type="predicted"/>
<keyword evidence="4" id="KW-1185">Reference proteome</keyword>
<name>A0A518CMP9_9PLAN</name>
<dbReference type="OrthoDB" id="583309at2"/>
<gene>
    <name evidence="3" type="ORF">Pla110_22310</name>
</gene>
<dbReference type="GO" id="GO:0004363">
    <property type="term" value="F:glutathione synthase activity"/>
    <property type="evidence" value="ECO:0007669"/>
    <property type="project" value="InterPro"/>
</dbReference>
<dbReference type="SUPFAM" id="SSF56059">
    <property type="entry name" value="Glutathione synthetase ATP-binding domain-like"/>
    <property type="match status" value="1"/>
</dbReference>
<dbReference type="InterPro" id="IPR004218">
    <property type="entry name" value="GSHS_ATP-bd"/>
</dbReference>
<dbReference type="RefSeq" id="WP_144995774.1">
    <property type="nucleotide sequence ID" value="NZ_CP036281.1"/>
</dbReference>
<dbReference type="GO" id="GO:0018169">
    <property type="term" value="F:ribosomal S6-glutamic acid ligase activity"/>
    <property type="evidence" value="ECO:0007669"/>
    <property type="project" value="TreeGrafter"/>
</dbReference>
<dbReference type="Gene3D" id="3.30.470.20">
    <property type="entry name" value="ATP-grasp fold, B domain"/>
    <property type="match status" value="1"/>
</dbReference>
<dbReference type="KEGG" id="plon:Pla110_22310"/>
<dbReference type="PANTHER" id="PTHR21621">
    <property type="entry name" value="RIBOSOMAL PROTEIN S6 MODIFICATION PROTEIN"/>
    <property type="match status" value="1"/>
</dbReference>
<accession>A0A518CMP9</accession>
<dbReference type="InterPro" id="IPR011761">
    <property type="entry name" value="ATP-grasp"/>
</dbReference>
<dbReference type="GO" id="GO:0005737">
    <property type="term" value="C:cytoplasm"/>
    <property type="evidence" value="ECO:0007669"/>
    <property type="project" value="TreeGrafter"/>
</dbReference>
<evidence type="ECO:0000256" key="1">
    <source>
        <dbReference type="PROSITE-ProRule" id="PRU00409"/>
    </source>
</evidence>
<protein>
    <submittedName>
        <fullName evidence="3">Glutathione synthetase</fullName>
    </submittedName>
</protein>
<dbReference type="PROSITE" id="PS50975">
    <property type="entry name" value="ATP_GRASP"/>
    <property type="match status" value="1"/>
</dbReference>